<dbReference type="InterPro" id="IPR011008">
    <property type="entry name" value="Dimeric_a/b-barrel"/>
</dbReference>
<gene>
    <name evidence="2" type="ORF">OUY22_34060</name>
</gene>
<dbReference type="RefSeq" id="WP_270159399.1">
    <property type="nucleotide sequence ID" value="NZ_JAPNNL010000238.1"/>
</dbReference>
<proteinExistence type="predicted"/>
<dbReference type="Pfam" id="PF07978">
    <property type="entry name" value="NIPSNAP"/>
    <property type="match status" value="1"/>
</dbReference>
<protein>
    <submittedName>
        <fullName evidence="2">NIPSNAP family protein</fullName>
    </submittedName>
</protein>
<sequence>MIYELRQYTLRPGLRDTLIELFERELVEPQEAAGMRIVGHFRNTDDPDQYPWIRAFPDMEARRAALTAFYSGPVWKAHRDAANATMIDSDDVLLLRPVSAPAVPAWPWPRPLTADATRPPVGATALPTSLYVATICHVEDGFAAHFASQVAPALVEAGAPPIACFETEPAANTFPALPVREGENVFVWLTRFARAEDEVPPPALDTFVTAPPHRLRLSPAARSTLR</sequence>
<dbReference type="Gene3D" id="3.30.70.100">
    <property type="match status" value="1"/>
</dbReference>
<dbReference type="Proteomes" id="UP001144036">
    <property type="component" value="Unassembled WGS sequence"/>
</dbReference>
<evidence type="ECO:0000259" key="1">
    <source>
        <dbReference type="Pfam" id="PF07978"/>
    </source>
</evidence>
<organism evidence="2 3">
    <name type="scientific">Nonomuraea corallina</name>
    <dbReference type="NCBI Taxonomy" id="2989783"/>
    <lineage>
        <taxon>Bacteria</taxon>
        <taxon>Bacillati</taxon>
        <taxon>Actinomycetota</taxon>
        <taxon>Actinomycetes</taxon>
        <taxon>Streptosporangiales</taxon>
        <taxon>Streptosporangiaceae</taxon>
        <taxon>Nonomuraea</taxon>
    </lineage>
</organism>
<reference evidence="2" key="1">
    <citation type="submission" date="2022-11" db="EMBL/GenBank/DDBJ databases">
        <title>Nonomuraea corallina sp. nov., a new species of the genus Nonomuraea isolated from sea side sediment in Thai sea.</title>
        <authorList>
            <person name="Ngamcharungchit C."/>
            <person name="Matsumoto A."/>
            <person name="Suriyachadkun C."/>
            <person name="Panbangred W."/>
            <person name="Inahashi Y."/>
            <person name="Intra B."/>
        </authorList>
    </citation>
    <scope>NUCLEOTIDE SEQUENCE</scope>
    <source>
        <strain evidence="2">MCN248</strain>
    </source>
</reference>
<evidence type="ECO:0000313" key="3">
    <source>
        <dbReference type="Proteomes" id="UP001144036"/>
    </source>
</evidence>
<dbReference type="EMBL" id="JAPNNL010000238">
    <property type="protein sequence ID" value="MDA0638459.1"/>
    <property type="molecule type" value="Genomic_DNA"/>
</dbReference>
<comment type="caution">
    <text evidence="2">The sequence shown here is derived from an EMBL/GenBank/DDBJ whole genome shotgun (WGS) entry which is preliminary data.</text>
</comment>
<dbReference type="SUPFAM" id="SSF54909">
    <property type="entry name" value="Dimeric alpha+beta barrel"/>
    <property type="match status" value="1"/>
</dbReference>
<dbReference type="InterPro" id="IPR012577">
    <property type="entry name" value="NIPSNAP"/>
</dbReference>
<accession>A0ABT4SMQ5</accession>
<feature type="domain" description="NIPSNAP" evidence="1">
    <location>
        <begin position="3"/>
        <end position="99"/>
    </location>
</feature>
<keyword evidence="3" id="KW-1185">Reference proteome</keyword>
<name>A0ABT4SMQ5_9ACTN</name>
<evidence type="ECO:0000313" key="2">
    <source>
        <dbReference type="EMBL" id="MDA0638459.1"/>
    </source>
</evidence>